<proteinExistence type="predicted"/>
<dbReference type="EMBL" id="QKWP01001138">
    <property type="protein sequence ID" value="RIB11397.1"/>
    <property type="molecule type" value="Genomic_DNA"/>
</dbReference>
<evidence type="ECO:0000313" key="2">
    <source>
        <dbReference type="Proteomes" id="UP000266673"/>
    </source>
</evidence>
<reference evidence="1 2" key="1">
    <citation type="submission" date="2018-06" db="EMBL/GenBank/DDBJ databases">
        <title>Comparative genomics reveals the genomic features of Rhizophagus irregularis, R. cerebriforme, R. diaphanum and Gigaspora rosea, and their symbiotic lifestyle signature.</title>
        <authorList>
            <person name="Morin E."/>
            <person name="San Clemente H."/>
            <person name="Chen E.C.H."/>
            <person name="De La Providencia I."/>
            <person name="Hainaut M."/>
            <person name="Kuo A."/>
            <person name="Kohler A."/>
            <person name="Murat C."/>
            <person name="Tang N."/>
            <person name="Roy S."/>
            <person name="Loubradou J."/>
            <person name="Henrissat B."/>
            <person name="Grigoriev I.V."/>
            <person name="Corradi N."/>
            <person name="Roux C."/>
            <person name="Martin F.M."/>
        </authorList>
    </citation>
    <scope>NUCLEOTIDE SEQUENCE [LARGE SCALE GENOMIC DNA]</scope>
    <source>
        <strain evidence="1 2">DAOM 194757</strain>
    </source>
</reference>
<dbReference type="GO" id="GO:0003676">
    <property type="term" value="F:nucleic acid binding"/>
    <property type="evidence" value="ECO:0007669"/>
    <property type="project" value="InterPro"/>
</dbReference>
<keyword evidence="2" id="KW-1185">Reference proteome</keyword>
<evidence type="ECO:0000313" key="1">
    <source>
        <dbReference type="EMBL" id="RIB11397.1"/>
    </source>
</evidence>
<dbReference type="GO" id="GO:0008270">
    <property type="term" value="F:zinc ion binding"/>
    <property type="evidence" value="ECO:0007669"/>
    <property type="project" value="InterPro"/>
</dbReference>
<comment type="caution">
    <text evidence="1">The sequence shown here is derived from an EMBL/GenBank/DDBJ whole genome shotgun (WGS) entry which is preliminary data.</text>
</comment>
<evidence type="ECO:0008006" key="3">
    <source>
        <dbReference type="Google" id="ProtNLM"/>
    </source>
</evidence>
<dbReference type="InterPro" id="IPR036875">
    <property type="entry name" value="Znf_CCHC_sf"/>
</dbReference>
<gene>
    <name evidence="1" type="ORF">C2G38_2042722</name>
</gene>
<sequence length="208" mass="24096">MLNPNLPTLSSDLIYQLAQLIKQSQTTSSTCQFETNQPSKQTSPYRNQAYWETPCPTPVIRPQPLQQQFFPDPRQHSRFQPTRSKLCFYCRKASHPILECPDVKRLGQKCNTLLKTLTRKQLEEFNEIINESLCDPVNDKQIPKVLEFTLKLIENIIKVDNNKETGKIVHLPPYFQVPPEEVSTTKPQQKRPILTKALDTDYFPSEPL</sequence>
<protein>
    <recommendedName>
        <fullName evidence="3">CCHC-type domain-containing protein</fullName>
    </recommendedName>
</protein>
<dbReference type="AlphaFoldDB" id="A0A397UQA4"/>
<dbReference type="Proteomes" id="UP000266673">
    <property type="component" value="Unassembled WGS sequence"/>
</dbReference>
<dbReference type="SUPFAM" id="SSF57756">
    <property type="entry name" value="Retrovirus zinc finger-like domains"/>
    <property type="match status" value="1"/>
</dbReference>
<dbReference type="OrthoDB" id="2461444at2759"/>
<accession>A0A397UQA4</accession>
<name>A0A397UQA4_9GLOM</name>
<organism evidence="1 2">
    <name type="scientific">Gigaspora rosea</name>
    <dbReference type="NCBI Taxonomy" id="44941"/>
    <lineage>
        <taxon>Eukaryota</taxon>
        <taxon>Fungi</taxon>
        <taxon>Fungi incertae sedis</taxon>
        <taxon>Mucoromycota</taxon>
        <taxon>Glomeromycotina</taxon>
        <taxon>Glomeromycetes</taxon>
        <taxon>Diversisporales</taxon>
        <taxon>Gigasporaceae</taxon>
        <taxon>Gigaspora</taxon>
    </lineage>
</organism>